<dbReference type="InterPro" id="IPR009612">
    <property type="entry name" value="IcmF-rel"/>
</dbReference>
<keyword evidence="1" id="KW-0472">Membrane</keyword>
<organism evidence="5 6">
    <name type="scientific">Paraburkholderia humisilvae</name>
    <dbReference type="NCBI Taxonomy" id="627669"/>
    <lineage>
        <taxon>Bacteria</taxon>
        <taxon>Pseudomonadati</taxon>
        <taxon>Pseudomonadota</taxon>
        <taxon>Betaproteobacteria</taxon>
        <taxon>Burkholderiales</taxon>
        <taxon>Burkholderiaceae</taxon>
        <taxon>Paraburkholderia</taxon>
    </lineage>
</organism>
<dbReference type="Pfam" id="PF06761">
    <property type="entry name" value="IcmF-related"/>
    <property type="match status" value="1"/>
</dbReference>
<feature type="domain" description="Type VI secretion system component TssM1 helical" evidence="4">
    <location>
        <begin position="942"/>
        <end position="1047"/>
    </location>
</feature>
<dbReference type="InterPro" id="IPR053156">
    <property type="entry name" value="T6SS_TssM-like"/>
</dbReference>
<dbReference type="InterPro" id="IPR010623">
    <property type="entry name" value="IcmF_C"/>
</dbReference>
<protein>
    <recommendedName>
        <fullName evidence="7">Type VI secretion protein VasK</fullName>
    </recommendedName>
</protein>
<dbReference type="Proteomes" id="UP000494363">
    <property type="component" value="Unassembled WGS sequence"/>
</dbReference>
<name>A0A6J5EBX9_9BURK</name>
<dbReference type="Pfam" id="PF21070">
    <property type="entry name" value="IcmF_helical"/>
    <property type="match status" value="1"/>
</dbReference>
<dbReference type="AlphaFoldDB" id="A0A6J5EBX9"/>
<accession>A0A6J5EBX9</accession>
<dbReference type="PANTHER" id="PTHR36153:SF1">
    <property type="entry name" value="TYPE VI SECRETION SYSTEM COMPONENT TSSM1"/>
    <property type="match status" value="1"/>
</dbReference>
<keyword evidence="1" id="KW-1133">Transmembrane helix</keyword>
<evidence type="ECO:0000259" key="3">
    <source>
        <dbReference type="Pfam" id="PF06761"/>
    </source>
</evidence>
<dbReference type="EMBL" id="CADIKH010000020">
    <property type="protein sequence ID" value="CAB3762702.1"/>
    <property type="molecule type" value="Genomic_DNA"/>
</dbReference>
<proteinExistence type="predicted"/>
<keyword evidence="6" id="KW-1185">Reference proteome</keyword>
<dbReference type="Pfam" id="PF06744">
    <property type="entry name" value="IcmF_C"/>
    <property type="match status" value="1"/>
</dbReference>
<sequence length="1201" mass="131197">MTSPTSNTPALRPASPTTLRQRLITLWGFPFAALGLALLAAALIWSKGELLDLTSKEVRISALLWTGFALAIVVIIHFLALSFGAYSAAARFIYRETGERPRAIRTLQRDPRLQTLCDELRHSHGRRWRYRLPWLMLTGSDNRIDEVAPGLKQAGAMLVAGTVLVHAAPDGIDPAPWRRQLKQLRRRRPIDSVVQVARVSEDEHRNADQARILAMIAADLGWAAPLTFLHAVKASGGQPERFRSVGVFTAGRTRRAMLSAADLLDDELAQLEAHTAYTGVMLRDTSGWVKYLAEVSAYIGKQRERIVDDWRSFVSSGWSRAPLGGVMFAPVFEGVRTAPVPVAADGTLAVSRQSLAEQHGANSASAMLMSSTQPLALVPVWQEIGRRLRHRNGRRVGFHLPQALAASVMLASVASCVAMAVSFIGNRQLIRDAHTTAETALAAVPGTPAALRAQRALQRRIDTLEYRRQHGVPWYLGAGLSRNNALLEALWQPYATVAARNLQRPVVGSLEARLNEMNSTRADALQTERTRQDGYDALKTYLMLADPQRTDAAFLDKMLVSFWALPPGMSAGERDDLAQHLAAFYATHLQTHPDWRIPISDALVTASRSTLINQIGLANGDDIVYRSILDDVKGKFADASLAMLLDGTDARGLFSTTQRVPGIYTRAAWDGMIADAIDKAASERRTRADWVLSGNEPARPSNAVAVRGAETITKTTSTDNEGARDALKQRLTARYFAEYTAAWQRMLNSVQWQPAANLNEAIDQLNRLADAQTSPLIALMKSVQYQAQAGRPSQALADTLVRKAQSLIGDGASTRAPDVSPLDKPFGPLLALMGDTGSSASANNDGHVAHESMTLNGISLAHYLTLTTTMRLKLQQIAVSPDAQAMARSLAQAVFQGRLSELAQARNDAALTAASLGALWSGFGDALFVQPLDTAWQTILQPAAASLNEAWRASIAIPFKTSFDGRYPFFETNADASFAELGRYVRPDTGLIARFLATELAGVLKRQGDQWVPDELAPQALRFDPAFLAAIRQLSNVGARAYAQGDAGYHFEIMALPSPNVTRTELSIDGKPIVYFNQKESWTALTWPGDGLNGRAGLMWQMVNAGLRQAFDATGDWAFLRLLAQAHIKPLDSTRYELTWDQPDAAPLCYVLRTQLGEGPLELLKLRGFRMPERIFMVGKAGNALAATMLPPLPPMEASFQ</sequence>
<reference evidence="5 6" key="1">
    <citation type="submission" date="2020-04" db="EMBL/GenBank/DDBJ databases">
        <authorList>
            <person name="De Canck E."/>
        </authorList>
    </citation>
    <scope>NUCLEOTIDE SEQUENCE [LARGE SCALE GENOMIC DNA]</scope>
    <source>
        <strain evidence="5 6">LMG 29542</strain>
    </source>
</reference>
<evidence type="ECO:0000259" key="2">
    <source>
        <dbReference type="Pfam" id="PF06744"/>
    </source>
</evidence>
<evidence type="ECO:0000313" key="6">
    <source>
        <dbReference type="Proteomes" id="UP000494363"/>
    </source>
</evidence>
<feature type="transmembrane region" description="Helical" evidence="1">
    <location>
        <begin position="65"/>
        <end position="86"/>
    </location>
</feature>
<dbReference type="PANTHER" id="PTHR36153">
    <property type="entry name" value="INNER MEMBRANE PROTEIN-RELATED"/>
    <property type="match status" value="1"/>
</dbReference>
<feature type="domain" description="IcmF-related" evidence="3">
    <location>
        <begin position="455"/>
        <end position="786"/>
    </location>
</feature>
<feature type="transmembrane region" description="Helical" evidence="1">
    <location>
        <begin position="396"/>
        <end position="424"/>
    </location>
</feature>
<dbReference type="InterPro" id="IPR048677">
    <property type="entry name" value="TssM1_hel"/>
</dbReference>
<dbReference type="RefSeq" id="WP_175228571.1">
    <property type="nucleotide sequence ID" value="NZ_CADIKH010000020.1"/>
</dbReference>
<gene>
    <name evidence="5" type="ORF">LMG29542_04431</name>
</gene>
<evidence type="ECO:0008006" key="7">
    <source>
        <dbReference type="Google" id="ProtNLM"/>
    </source>
</evidence>
<feature type="domain" description="Type VI secretion system IcmF C-terminal" evidence="2">
    <location>
        <begin position="1051"/>
        <end position="1154"/>
    </location>
</feature>
<feature type="transmembrane region" description="Helical" evidence="1">
    <location>
        <begin position="23"/>
        <end position="45"/>
    </location>
</feature>
<keyword evidence="1" id="KW-0812">Transmembrane</keyword>
<evidence type="ECO:0000259" key="4">
    <source>
        <dbReference type="Pfam" id="PF21070"/>
    </source>
</evidence>
<evidence type="ECO:0000256" key="1">
    <source>
        <dbReference type="SAM" id="Phobius"/>
    </source>
</evidence>
<evidence type="ECO:0000313" key="5">
    <source>
        <dbReference type="EMBL" id="CAB3762702.1"/>
    </source>
</evidence>